<evidence type="ECO:0000256" key="2">
    <source>
        <dbReference type="SAM" id="Phobius"/>
    </source>
</evidence>
<sequence>MDPAGHSQMASSSASTSSGSSTAADHAPHGRAQEMPLHTAKSTGSSLHSASSQKRKERQAHRSDPHKKEGKTYTSVTPTQSGAPRSKVSVRPAFALRDRFDIPDLPSGSSSSQLQAKHDDQPLGKRFVHVQHDGPPSRTTEPRQPLKSYDPNETHRGNEPDDADATVSKQGRQDTHGPDEDDEEEEAEPEQGWFSFTLPTRIQKRAESYWRNSAMTRMQSSTGSVFSGREGRRRHDSAALGMTPTGDIEKSSSRHSDRSHPQRPGAGKRSTGSHFATMWSAHQATTPGWSKPWEPFQRHEQTQDPFDAAMKSATDHDPDRGPSSRNNNLRWQNFILYNPFAPLIIRFVNLSFTSTVLAVAVRTQVVERHNNLIGVLGSSILVGIIICPITIVHIFISVYLEYFGKPIGLWRVRLKMTFSLVELVFIALWAAELALCIDSYISTPLYCTSYLPYARFQPRVGDAAISGTAADVLCKMQGALIALVLISLLLYCGVLVITLYRIVNMVARKSRSGAF</sequence>
<comment type="caution">
    <text evidence="3">The sequence shown here is derived from an EMBL/GenBank/DDBJ whole genome shotgun (WGS) entry which is preliminary data.</text>
</comment>
<feature type="compositionally biased region" description="Polar residues" evidence="1">
    <location>
        <begin position="215"/>
        <end position="225"/>
    </location>
</feature>
<keyword evidence="4" id="KW-1185">Reference proteome</keyword>
<feature type="compositionally biased region" description="Basic and acidic residues" evidence="1">
    <location>
        <begin position="247"/>
        <end position="260"/>
    </location>
</feature>
<feature type="compositionally biased region" description="Acidic residues" evidence="1">
    <location>
        <begin position="179"/>
        <end position="189"/>
    </location>
</feature>
<proteinExistence type="predicted"/>
<reference evidence="3 4" key="2">
    <citation type="journal article" date="2012" name="Open Biol.">
        <title>Characteristics of nucleosomes and linker DNA regions on the genome of the basidiomycete Mixia osmundae revealed by mono- and dinucleosome mapping.</title>
        <authorList>
            <person name="Nishida H."/>
            <person name="Kondo S."/>
            <person name="Matsumoto T."/>
            <person name="Suzuki Y."/>
            <person name="Yoshikawa H."/>
            <person name="Taylor T.D."/>
            <person name="Sugiyama J."/>
        </authorList>
    </citation>
    <scope>NUCLEOTIDE SEQUENCE [LARGE SCALE GENOMIC DNA]</scope>
    <source>
        <strain evidence="4">CBS 9802 / IAM 14324 / JCM 22182 / KY 12970</strain>
    </source>
</reference>
<feature type="transmembrane region" description="Helical" evidence="2">
    <location>
        <begin position="372"/>
        <end position="400"/>
    </location>
</feature>
<protein>
    <submittedName>
        <fullName evidence="3">Uncharacterized protein</fullName>
    </submittedName>
</protein>
<accession>G7E784</accession>
<dbReference type="RefSeq" id="XP_014570564.1">
    <property type="nucleotide sequence ID" value="XM_014715078.1"/>
</dbReference>
<feature type="region of interest" description="Disordered" evidence="1">
    <location>
        <begin position="215"/>
        <end position="272"/>
    </location>
</feature>
<dbReference type="PANTHER" id="PTHR36819:SF1">
    <property type="entry name" value="REGULATOR OF PHOSPHOLIPASE D SRF1"/>
    <property type="match status" value="1"/>
</dbReference>
<dbReference type="Proteomes" id="UP000009131">
    <property type="component" value="Unassembled WGS sequence"/>
</dbReference>
<feature type="transmembrane region" description="Helical" evidence="2">
    <location>
        <begin position="479"/>
        <end position="503"/>
    </location>
</feature>
<feature type="compositionally biased region" description="Low complexity" evidence="1">
    <location>
        <begin position="10"/>
        <end position="24"/>
    </location>
</feature>
<reference evidence="3 4" key="1">
    <citation type="journal article" date="2011" name="J. Gen. Appl. Microbiol.">
        <title>Draft genome sequencing of the enigmatic basidiomycete Mixia osmundae.</title>
        <authorList>
            <person name="Nishida H."/>
            <person name="Nagatsuka Y."/>
            <person name="Sugiyama J."/>
        </authorList>
    </citation>
    <scope>NUCLEOTIDE SEQUENCE [LARGE SCALE GENOMIC DNA]</scope>
    <source>
        <strain evidence="4">CBS 9802 / IAM 14324 / JCM 22182 / KY 12970</strain>
    </source>
</reference>
<keyword evidence="2" id="KW-0812">Transmembrane</keyword>
<dbReference type="InterPro" id="IPR037737">
    <property type="entry name" value="Srf1"/>
</dbReference>
<dbReference type="GO" id="GO:0000324">
    <property type="term" value="C:fungal-type vacuole"/>
    <property type="evidence" value="ECO:0007669"/>
    <property type="project" value="TreeGrafter"/>
</dbReference>
<evidence type="ECO:0000313" key="4">
    <source>
        <dbReference type="Proteomes" id="UP000009131"/>
    </source>
</evidence>
<gene>
    <name evidence="3" type="primary">Mo05382</name>
    <name evidence="3" type="ORF">E5Q_05382</name>
</gene>
<feature type="transmembrane region" description="Helical" evidence="2">
    <location>
        <begin position="334"/>
        <end position="360"/>
    </location>
</feature>
<dbReference type="eggNOG" id="ENOG502QPXG">
    <property type="taxonomic scope" value="Eukaryota"/>
</dbReference>
<dbReference type="PANTHER" id="PTHR36819">
    <property type="entry name" value="REGULATOR OF PHOSPHOLIPASE D SRF1"/>
    <property type="match status" value="1"/>
</dbReference>
<dbReference type="EMBL" id="BABT02000157">
    <property type="protein sequence ID" value="GAA98694.1"/>
    <property type="molecule type" value="Genomic_DNA"/>
</dbReference>
<dbReference type="AlphaFoldDB" id="G7E784"/>
<dbReference type="InParanoid" id="G7E784"/>
<evidence type="ECO:0000313" key="3">
    <source>
        <dbReference type="EMBL" id="GAA98694.1"/>
    </source>
</evidence>
<evidence type="ECO:0000256" key="1">
    <source>
        <dbReference type="SAM" id="MobiDB-lite"/>
    </source>
</evidence>
<feature type="compositionally biased region" description="Basic and acidic residues" evidence="1">
    <location>
        <begin position="150"/>
        <end position="159"/>
    </location>
</feature>
<name>G7E784_MIXOS</name>
<feature type="compositionally biased region" description="Polar residues" evidence="1">
    <location>
        <begin position="40"/>
        <end position="52"/>
    </location>
</feature>
<feature type="region of interest" description="Disordered" evidence="1">
    <location>
        <begin position="1"/>
        <end position="199"/>
    </location>
</feature>
<dbReference type="GO" id="GO:0071944">
    <property type="term" value="C:cell periphery"/>
    <property type="evidence" value="ECO:0007669"/>
    <property type="project" value="TreeGrafter"/>
</dbReference>
<organism evidence="3 4">
    <name type="scientific">Mixia osmundae (strain CBS 9802 / IAM 14324 / JCM 22182 / KY 12970)</name>
    <dbReference type="NCBI Taxonomy" id="764103"/>
    <lineage>
        <taxon>Eukaryota</taxon>
        <taxon>Fungi</taxon>
        <taxon>Dikarya</taxon>
        <taxon>Basidiomycota</taxon>
        <taxon>Pucciniomycotina</taxon>
        <taxon>Mixiomycetes</taxon>
        <taxon>Mixiales</taxon>
        <taxon>Mixiaceae</taxon>
        <taxon>Mixia</taxon>
    </lineage>
</organism>
<feature type="compositionally biased region" description="Basic and acidic residues" evidence="1">
    <location>
        <begin position="60"/>
        <end position="71"/>
    </location>
</feature>
<keyword evidence="2" id="KW-0472">Membrane</keyword>
<feature type="compositionally biased region" description="Polar residues" evidence="1">
    <location>
        <begin position="72"/>
        <end position="83"/>
    </location>
</feature>
<dbReference type="HOGENOM" id="CLU_529014_0_0_1"/>
<dbReference type="OrthoDB" id="1436450at2759"/>
<keyword evidence="2" id="KW-1133">Transmembrane helix</keyword>